<evidence type="ECO:0000256" key="1">
    <source>
        <dbReference type="SAM" id="MobiDB-lite"/>
    </source>
</evidence>
<evidence type="ECO:0000313" key="3">
    <source>
        <dbReference type="Proteomes" id="UP001347796"/>
    </source>
</evidence>
<gene>
    <name evidence="2" type="ORF">SNE40_015311</name>
</gene>
<dbReference type="Proteomes" id="UP001347796">
    <property type="component" value="Unassembled WGS sequence"/>
</dbReference>
<keyword evidence="3" id="KW-1185">Reference proteome</keyword>
<accession>A0AAN8JFG2</accession>
<comment type="caution">
    <text evidence="2">The sequence shown here is derived from an EMBL/GenBank/DDBJ whole genome shotgun (WGS) entry which is preliminary data.</text>
</comment>
<name>A0AAN8JFG2_PATCE</name>
<organism evidence="2 3">
    <name type="scientific">Patella caerulea</name>
    <name type="common">Rayed Mediterranean limpet</name>
    <dbReference type="NCBI Taxonomy" id="87958"/>
    <lineage>
        <taxon>Eukaryota</taxon>
        <taxon>Metazoa</taxon>
        <taxon>Spiralia</taxon>
        <taxon>Lophotrochozoa</taxon>
        <taxon>Mollusca</taxon>
        <taxon>Gastropoda</taxon>
        <taxon>Patellogastropoda</taxon>
        <taxon>Patelloidea</taxon>
        <taxon>Patellidae</taxon>
        <taxon>Patella</taxon>
    </lineage>
</organism>
<evidence type="ECO:0000313" key="2">
    <source>
        <dbReference type="EMBL" id="KAK6177151.1"/>
    </source>
</evidence>
<feature type="region of interest" description="Disordered" evidence="1">
    <location>
        <begin position="111"/>
        <end position="232"/>
    </location>
</feature>
<feature type="compositionally biased region" description="Basic residues" evidence="1">
    <location>
        <begin position="157"/>
        <end position="168"/>
    </location>
</feature>
<reference evidence="2 3" key="1">
    <citation type="submission" date="2024-01" db="EMBL/GenBank/DDBJ databases">
        <title>The genome of the rayed Mediterranean limpet Patella caerulea (Linnaeus, 1758).</title>
        <authorList>
            <person name="Anh-Thu Weber A."/>
            <person name="Halstead-Nussloch G."/>
        </authorList>
    </citation>
    <scope>NUCLEOTIDE SEQUENCE [LARGE SCALE GENOMIC DNA]</scope>
    <source>
        <strain evidence="2">AATW-2023a</strain>
        <tissue evidence="2">Whole specimen</tissue>
    </source>
</reference>
<dbReference type="EMBL" id="JAZGQO010000010">
    <property type="protein sequence ID" value="KAK6177151.1"/>
    <property type="molecule type" value="Genomic_DNA"/>
</dbReference>
<feature type="compositionally biased region" description="Basic and acidic residues" evidence="1">
    <location>
        <begin position="176"/>
        <end position="197"/>
    </location>
</feature>
<protein>
    <submittedName>
        <fullName evidence="2">Uncharacterized protein</fullName>
    </submittedName>
</protein>
<sequence>MAHFLIGQKLSLTFGLTSRGKWGSIDVSVYSPLKRYFNEACNAWQLSHPGQTITIYNYNMSELLNSAFPKAFTISNIMSGFRRPGIWPFNRDAFKDDEFLGAFVTDRPNPDITLDDEITTGESSDDRVNLPSTSTDKSNEIRAALMPEQIRPFVKAGPRRKVTRKRKTTSILTDTPVKEQLEKEERERQLKRAETTKRNIANDNDSSSKEDLELELDDNSDTDLPSEPELPPDITATNLQVGYYVLVKFCTKKIKKYFAGVITSLNADEAVVSFYKSMGNCFVTLKI</sequence>
<feature type="compositionally biased region" description="Acidic residues" evidence="1">
    <location>
        <begin position="212"/>
        <end position="226"/>
    </location>
</feature>
<proteinExistence type="predicted"/>
<dbReference type="AlphaFoldDB" id="A0AAN8JFG2"/>